<comment type="caution">
    <text evidence="1">The sequence shown here is derived from an EMBL/GenBank/DDBJ whole genome shotgun (WGS) entry which is preliminary data.</text>
</comment>
<reference evidence="1" key="1">
    <citation type="submission" date="2022-03" db="EMBL/GenBank/DDBJ databases">
        <title>Draft genome sequence of Aduncisulcus paluster, a free-living microaerophilic Fornicata.</title>
        <authorList>
            <person name="Yuyama I."/>
            <person name="Kume K."/>
            <person name="Tamura T."/>
            <person name="Inagaki Y."/>
            <person name="Hashimoto T."/>
        </authorList>
    </citation>
    <scope>NUCLEOTIDE SEQUENCE</scope>
    <source>
        <strain evidence="1">NY0171</strain>
    </source>
</reference>
<gene>
    <name evidence="1" type="ORF">ADUPG1_007780</name>
</gene>
<accession>A0ABQ5KSP5</accession>
<evidence type="ECO:0000313" key="2">
    <source>
        <dbReference type="Proteomes" id="UP001057375"/>
    </source>
</evidence>
<organism evidence="1 2">
    <name type="scientific">Aduncisulcus paluster</name>
    <dbReference type="NCBI Taxonomy" id="2918883"/>
    <lineage>
        <taxon>Eukaryota</taxon>
        <taxon>Metamonada</taxon>
        <taxon>Carpediemonas-like organisms</taxon>
        <taxon>Aduncisulcus</taxon>
    </lineage>
</organism>
<dbReference type="EMBL" id="BQXS01010808">
    <property type="protein sequence ID" value="GKT34424.1"/>
    <property type="molecule type" value="Genomic_DNA"/>
</dbReference>
<evidence type="ECO:0000313" key="1">
    <source>
        <dbReference type="EMBL" id="GKT34424.1"/>
    </source>
</evidence>
<name>A0ABQ5KSP5_9EUKA</name>
<protein>
    <submittedName>
        <fullName evidence="1">Uncharacterized protein</fullName>
    </submittedName>
</protein>
<dbReference type="Proteomes" id="UP001057375">
    <property type="component" value="Unassembled WGS sequence"/>
</dbReference>
<sequence>MRILGIVSADLGVSCGDQRFKGPYPVGHPDLSEIAGSEAHGVFHSYCNHRELLEFIKGETPVFFFPTLHLPFVCPHFLSKFLLSHHNYPNGIRDFNATFTTSDGEKITKEYEIAKMPPEHRFWQEFPIDIDNVTSCDIRVISSWDGKQKDIDLSAIRFVIDREQEAKKEVKMRDQIERKCLIKEGTEKELADFMLSTTQSLKDLKFALSHEKEQRLRDKEEFKKQSLEAQHSETGKCRIHEKERCPRHLLSKRAVIDSLQSILSQVEQRSESEQFHFSVELEAVQRIVPSLK</sequence>
<keyword evidence="2" id="KW-1185">Reference proteome</keyword>
<proteinExistence type="predicted"/>